<dbReference type="GO" id="GO:0004519">
    <property type="term" value="F:endonuclease activity"/>
    <property type="evidence" value="ECO:0007669"/>
    <property type="project" value="UniProtKB-KW"/>
</dbReference>
<proteinExistence type="predicted"/>
<dbReference type="InterPro" id="IPR051320">
    <property type="entry name" value="Viral_Replic_Matur_Polypro"/>
</dbReference>
<dbReference type="PROSITE" id="PS50878">
    <property type="entry name" value="RT_POL"/>
    <property type="match status" value="1"/>
</dbReference>
<dbReference type="Gene3D" id="3.30.70.270">
    <property type="match status" value="2"/>
</dbReference>
<keyword evidence="4" id="KW-0548">Nucleotidyltransferase</keyword>
<evidence type="ECO:0000256" key="2">
    <source>
        <dbReference type="ARBA" id="ARBA00022722"/>
    </source>
</evidence>
<evidence type="ECO:0000256" key="4">
    <source>
        <dbReference type="ARBA" id="ARBA00022918"/>
    </source>
</evidence>
<keyword evidence="3" id="KW-0255">Endonuclease</keyword>
<feature type="domain" description="Reverse transcriptase" evidence="5">
    <location>
        <begin position="1"/>
        <end position="82"/>
    </location>
</feature>
<evidence type="ECO:0000256" key="1">
    <source>
        <dbReference type="ARBA" id="ARBA00012493"/>
    </source>
</evidence>
<evidence type="ECO:0000256" key="3">
    <source>
        <dbReference type="ARBA" id="ARBA00022759"/>
    </source>
</evidence>
<dbReference type="FunFam" id="3.30.70.270:FF:000003">
    <property type="entry name" value="Transposon Ty3-G Gag-Pol polyprotein"/>
    <property type="match status" value="1"/>
</dbReference>
<sequence length="243" mass="28081">MPFGLTGAPATFQRLMERVLAGLKWSTCLVYLEDIIVFSLTAEEHIEHLAPVLSRLQEAGLKVNSRKCKLFCKEVCYLRHIVSEKGIEPDPSLTEKMRTYPVPKCLTEVQRFLRLASYYRKFIKNFAAIAKPLHQLTEKRKPFEWSLECREAFHKLRAALLSHPVLQLPDFSVPFILDTDVSDTAIGAVLSQTDVQGREHPVAFASRTLTRPDRRYCVTRREMLAVITFVEQFRPYLQQKFTH</sequence>
<dbReference type="InterPro" id="IPR041577">
    <property type="entry name" value="RT_RNaseH_2"/>
</dbReference>
<dbReference type="Proteomes" id="UP000030758">
    <property type="component" value="Unassembled WGS sequence"/>
</dbReference>
<dbReference type="FunFam" id="3.30.70.270:FF:000020">
    <property type="entry name" value="Transposon Tf2-6 polyprotein-like Protein"/>
    <property type="match status" value="1"/>
</dbReference>
<dbReference type="FunFam" id="3.10.20.370:FF:000001">
    <property type="entry name" value="Retrovirus-related Pol polyprotein from transposon 17.6-like protein"/>
    <property type="match status" value="1"/>
</dbReference>
<dbReference type="SUPFAM" id="SSF56672">
    <property type="entry name" value="DNA/RNA polymerases"/>
    <property type="match status" value="1"/>
</dbReference>
<keyword evidence="4" id="KW-0808">Transferase</keyword>
<dbReference type="InterPro" id="IPR043128">
    <property type="entry name" value="Rev_trsase/Diguanyl_cyclase"/>
</dbReference>
<keyword evidence="4" id="KW-0695">RNA-directed DNA polymerase</keyword>
<dbReference type="PANTHER" id="PTHR33064:SF37">
    <property type="entry name" value="RIBONUCLEASE H"/>
    <property type="match status" value="1"/>
</dbReference>
<evidence type="ECO:0000259" key="5">
    <source>
        <dbReference type="PROSITE" id="PS50878"/>
    </source>
</evidence>
<keyword evidence="2" id="KW-0540">Nuclease</keyword>
<keyword evidence="3" id="KW-0378">Hydrolase</keyword>
<dbReference type="EC" id="2.7.7.49" evidence="1"/>
<dbReference type="Pfam" id="PF00078">
    <property type="entry name" value="RVT_1"/>
    <property type="match status" value="1"/>
</dbReference>
<reference evidence="6" key="1">
    <citation type="journal article" date="2014" name="Nat. Genet.">
        <title>Genome and transcriptome of the porcine whipworm Trichuris suis.</title>
        <authorList>
            <person name="Jex A.R."/>
            <person name="Nejsum P."/>
            <person name="Schwarz E.M."/>
            <person name="Hu L."/>
            <person name="Young N.D."/>
            <person name="Hall R.S."/>
            <person name="Korhonen P.K."/>
            <person name="Liao S."/>
            <person name="Thamsborg S."/>
            <person name="Xia J."/>
            <person name="Xu P."/>
            <person name="Wang S."/>
            <person name="Scheerlinck J.P."/>
            <person name="Hofmann A."/>
            <person name="Sternberg P.W."/>
            <person name="Wang J."/>
            <person name="Gasser R.B."/>
        </authorList>
    </citation>
    <scope>NUCLEOTIDE SEQUENCE [LARGE SCALE GENOMIC DNA]</scope>
    <source>
        <strain evidence="6">DCEP-RM93F</strain>
    </source>
</reference>
<gene>
    <name evidence="6" type="ORF">M514_25446</name>
</gene>
<dbReference type="GO" id="GO:0003964">
    <property type="term" value="F:RNA-directed DNA polymerase activity"/>
    <property type="evidence" value="ECO:0007669"/>
    <property type="project" value="UniProtKB-KW"/>
</dbReference>
<dbReference type="PANTHER" id="PTHR33064">
    <property type="entry name" value="POL PROTEIN"/>
    <property type="match status" value="1"/>
</dbReference>
<dbReference type="Pfam" id="PF17919">
    <property type="entry name" value="RT_RNaseH_2"/>
    <property type="match status" value="1"/>
</dbReference>
<dbReference type="InterPro" id="IPR000477">
    <property type="entry name" value="RT_dom"/>
</dbReference>
<dbReference type="Gene3D" id="3.10.20.370">
    <property type="match status" value="1"/>
</dbReference>
<dbReference type="EMBL" id="KL367597">
    <property type="protein sequence ID" value="KFD62323.1"/>
    <property type="molecule type" value="Genomic_DNA"/>
</dbReference>
<dbReference type="InterPro" id="IPR043502">
    <property type="entry name" value="DNA/RNA_pol_sf"/>
</dbReference>
<dbReference type="CDD" id="cd01647">
    <property type="entry name" value="RT_LTR"/>
    <property type="match status" value="1"/>
</dbReference>
<dbReference type="AlphaFoldDB" id="A0A085MYM7"/>
<name>A0A085MYM7_9BILA</name>
<accession>A0A085MYM7</accession>
<organism evidence="6">
    <name type="scientific">Trichuris suis</name>
    <name type="common">pig whipworm</name>
    <dbReference type="NCBI Taxonomy" id="68888"/>
    <lineage>
        <taxon>Eukaryota</taxon>
        <taxon>Metazoa</taxon>
        <taxon>Ecdysozoa</taxon>
        <taxon>Nematoda</taxon>
        <taxon>Enoplea</taxon>
        <taxon>Dorylaimia</taxon>
        <taxon>Trichinellida</taxon>
        <taxon>Trichuridae</taxon>
        <taxon>Trichuris</taxon>
    </lineage>
</organism>
<protein>
    <recommendedName>
        <fullName evidence="1">RNA-directed DNA polymerase</fullName>
        <ecNumber evidence="1">2.7.7.49</ecNumber>
    </recommendedName>
</protein>
<evidence type="ECO:0000313" key="6">
    <source>
        <dbReference type="EMBL" id="KFD62323.1"/>
    </source>
</evidence>